<reference evidence="2" key="1">
    <citation type="submission" date="2020-11" db="EMBL/GenBank/DDBJ databases">
        <authorList>
            <person name="Tran Van P."/>
        </authorList>
    </citation>
    <scope>NUCLEOTIDE SEQUENCE</scope>
</reference>
<evidence type="ECO:0000313" key="2">
    <source>
        <dbReference type="EMBL" id="CAD7636008.1"/>
    </source>
</evidence>
<evidence type="ECO:0000256" key="1">
    <source>
        <dbReference type="SAM" id="MobiDB-lite"/>
    </source>
</evidence>
<protein>
    <submittedName>
        <fullName evidence="2">Uncharacterized protein</fullName>
    </submittedName>
</protein>
<dbReference type="Proteomes" id="UP000759131">
    <property type="component" value="Unassembled WGS sequence"/>
</dbReference>
<dbReference type="EMBL" id="CAJPIZ010018195">
    <property type="protein sequence ID" value="CAG2116438.1"/>
    <property type="molecule type" value="Genomic_DNA"/>
</dbReference>
<organism evidence="2">
    <name type="scientific">Medioppia subpectinata</name>
    <dbReference type="NCBI Taxonomy" id="1979941"/>
    <lineage>
        <taxon>Eukaryota</taxon>
        <taxon>Metazoa</taxon>
        <taxon>Ecdysozoa</taxon>
        <taxon>Arthropoda</taxon>
        <taxon>Chelicerata</taxon>
        <taxon>Arachnida</taxon>
        <taxon>Acari</taxon>
        <taxon>Acariformes</taxon>
        <taxon>Sarcoptiformes</taxon>
        <taxon>Oribatida</taxon>
        <taxon>Brachypylina</taxon>
        <taxon>Oppioidea</taxon>
        <taxon>Oppiidae</taxon>
        <taxon>Medioppia</taxon>
    </lineage>
</organism>
<keyword evidence="3" id="KW-1185">Reference proteome</keyword>
<proteinExistence type="predicted"/>
<dbReference type="OrthoDB" id="6422531at2759"/>
<accession>A0A7R9Q856</accession>
<feature type="region of interest" description="Disordered" evidence="1">
    <location>
        <begin position="67"/>
        <end position="98"/>
    </location>
</feature>
<sequence>RNHSFDVHFKSTPAGAQGFHHQHSVDRTGAIKRKGQGLNLFERLRISKQDKIAANVQQHIRAIRAAEALDRQTGPHRRKNSSKLVPQRSTSSGEEEGLGADARKMRLVAMLRQAYGNDIERVPGFIEFAESAKVESRRTYVDASAQTSYDLLETWFPALRKRIAETEKVNNNIAADEEDMPSVVKTNQKFIHSKYNHLNQQKHLDINQQERKEKMAISKTFV</sequence>
<dbReference type="EMBL" id="OC872770">
    <property type="protein sequence ID" value="CAD7636008.1"/>
    <property type="molecule type" value="Genomic_DNA"/>
</dbReference>
<dbReference type="AlphaFoldDB" id="A0A7R9Q856"/>
<evidence type="ECO:0000313" key="3">
    <source>
        <dbReference type="Proteomes" id="UP000759131"/>
    </source>
</evidence>
<feature type="compositionally biased region" description="Polar residues" evidence="1">
    <location>
        <begin position="82"/>
        <end position="92"/>
    </location>
</feature>
<gene>
    <name evidence="2" type="ORF">OSB1V03_LOCUS16397</name>
</gene>
<name>A0A7R9Q856_9ACAR</name>
<feature type="non-terminal residue" evidence="2">
    <location>
        <position position="1"/>
    </location>
</feature>